<feature type="chain" id="PRO_5014855984" description="PEP-CTERM protein-sorting domain-containing protein" evidence="2">
    <location>
        <begin position="31"/>
        <end position="231"/>
    </location>
</feature>
<dbReference type="KEGG" id="tsy:THSYN_22375"/>
<evidence type="ECO:0000313" key="3">
    <source>
        <dbReference type="EMBL" id="AUB83421.1"/>
    </source>
</evidence>
<dbReference type="EMBL" id="CP020370">
    <property type="protein sequence ID" value="AUB83421.1"/>
    <property type="molecule type" value="Genomic_DNA"/>
</dbReference>
<evidence type="ECO:0000256" key="2">
    <source>
        <dbReference type="SAM" id="SignalP"/>
    </source>
</evidence>
<dbReference type="OrthoDB" id="484423at2"/>
<dbReference type="AlphaFoldDB" id="A0A2K8UEA9"/>
<keyword evidence="4" id="KW-1185">Reference proteome</keyword>
<keyword evidence="1" id="KW-0472">Membrane</keyword>
<name>A0A2K8UEA9_9GAMM</name>
<evidence type="ECO:0000256" key="1">
    <source>
        <dbReference type="SAM" id="Phobius"/>
    </source>
</evidence>
<proteinExistence type="predicted"/>
<reference evidence="3 4" key="1">
    <citation type="submission" date="2017-03" db="EMBL/GenBank/DDBJ databases">
        <title>Complete genome sequence of Candidatus 'Thiodictyon syntrophicum' sp. nov. strain Cad16T, a photolithoautotroph purple sulfur bacterium isolated from an alpine meromictic lake.</title>
        <authorList>
            <person name="Luedin S.M."/>
            <person name="Pothier J.F."/>
            <person name="Danza F."/>
            <person name="Storelli N."/>
            <person name="Wittwer M."/>
            <person name="Tonolla M."/>
        </authorList>
    </citation>
    <scope>NUCLEOTIDE SEQUENCE [LARGE SCALE GENOMIC DNA]</scope>
    <source>
        <strain evidence="3 4">Cad16T</strain>
    </source>
</reference>
<keyword evidence="1" id="KW-0812">Transmembrane</keyword>
<dbReference type="RefSeq" id="WP_100921108.1">
    <property type="nucleotide sequence ID" value="NZ_CP020370.1"/>
</dbReference>
<gene>
    <name evidence="3" type="ORF">THSYN_22375</name>
</gene>
<protein>
    <recommendedName>
        <fullName evidence="5">PEP-CTERM protein-sorting domain-containing protein</fullName>
    </recommendedName>
</protein>
<sequence>MQIFNPFRRGRWLAAVRVLAALSVLTIAFAAPANADCDVPQTPTFDKPFTATDVIASFADAECTLQKLTSDTVFYRYYSYPEAPSINIGRFLTTNLYEINSEAIVKLALYPFPPNVQFQNFAYYREQVLVKAQTELYVGLAGPQPAADTGSCYTGGASQYFFSGVDISTNPSFTFTWQAALTKDTNYVNQYGVGDPCNVVPLPGTLGLLGIGACLLLTRVNTRRRVSRPWS</sequence>
<organism evidence="3 4">
    <name type="scientific">Candidatus Thiodictyon syntrophicum</name>
    <dbReference type="NCBI Taxonomy" id="1166950"/>
    <lineage>
        <taxon>Bacteria</taxon>
        <taxon>Pseudomonadati</taxon>
        <taxon>Pseudomonadota</taxon>
        <taxon>Gammaproteobacteria</taxon>
        <taxon>Chromatiales</taxon>
        <taxon>Chromatiaceae</taxon>
        <taxon>Thiodictyon</taxon>
    </lineage>
</organism>
<evidence type="ECO:0008006" key="5">
    <source>
        <dbReference type="Google" id="ProtNLM"/>
    </source>
</evidence>
<feature type="signal peptide" evidence="2">
    <location>
        <begin position="1"/>
        <end position="30"/>
    </location>
</feature>
<keyword evidence="2" id="KW-0732">Signal</keyword>
<keyword evidence="1" id="KW-1133">Transmembrane helix</keyword>
<evidence type="ECO:0000313" key="4">
    <source>
        <dbReference type="Proteomes" id="UP000232638"/>
    </source>
</evidence>
<accession>A0A2K8UEA9</accession>
<feature type="transmembrane region" description="Helical" evidence="1">
    <location>
        <begin position="199"/>
        <end position="218"/>
    </location>
</feature>
<dbReference type="Proteomes" id="UP000232638">
    <property type="component" value="Chromosome"/>
</dbReference>